<gene>
    <name evidence="7" type="ORF">FB559_6408</name>
</gene>
<dbReference type="EC" id="2.1.1.-" evidence="6"/>
<evidence type="ECO:0000256" key="5">
    <source>
        <dbReference type="ARBA" id="ARBA00022691"/>
    </source>
</evidence>
<reference evidence="7 8" key="1">
    <citation type="submission" date="2019-06" db="EMBL/GenBank/DDBJ databases">
        <title>Sequencing the genomes of 1000 actinobacteria strains.</title>
        <authorList>
            <person name="Klenk H.-P."/>
        </authorList>
    </citation>
    <scope>NUCLEOTIDE SEQUENCE [LARGE SCALE GENOMIC DNA]</scope>
    <source>
        <strain evidence="7 8">DSM 102200</strain>
    </source>
</reference>
<dbReference type="EMBL" id="VFOZ01000001">
    <property type="protein sequence ID" value="TQM00691.1"/>
    <property type="molecule type" value="Genomic_DNA"/>
</dbReference>
<evidence type="ECO:0000256" key="3">
    <source>
        <dbReference type="ARBA" id="ARBA00022603"/>
    </source>
</evidence>
<dbReference type="Pfam" id="PF04072">
    <property type="entry name" value="LCM"/>
    <property type="match status" value="1"/>
</dbReference>
<dbReference type="RefSeq" id="WP_221640262.1">
    <property type="nucleotide sequence ID" value="NZ_VFOZ01000001.1"/>
</dbReference>
<keyword evidence="3 6" id="KW-0489">Methyltransferase</keyword>
<organism evidence="7 8">
    <name type="scientific">Actinoallomurus bryophytorum</name>
    <dbReference type="NCBI Taxonomy" id="1490222"/>
    <lineage>
        <taxon>Bacteria</taxon>
        <taxon>Bacillati</taxon>
        <taxon>Actinomycetota</taxon>
        <taxon>Actinomycetes</taxon>
        <taxon>Streptosporangiales</taxon>
        <taxon>Thermomonosporaceae</taxon>
        <taxon>Actinoallomurus</taxon>
    </lineage>
</organism>
<evidence type="ECO:0000256" key="4">
    <source>
        <dbReference type="ARBA" id="ARBA00022679"/>
    </source>
</evidence>
<proteinExistence type="inferred from homology"/>
<dbReference type="InterPro" id="IPR029063">
    <property type="entry name" value="SAM-dependent_MTases_sf"/>
</dbReference>
<dbReference type="Gene3D" id="3.40.50.150">
    <property type="entry name" value="Vaccinia Virus protein VP39"/>
    <property type="match status" value="1"/>
</dbReference>
<comment type="function">
    <text evidence="1 6">Exhibits S-adenosyl-L-methionine-dependent methyltransferase activity.</text>
</comment>
<accession>A0A543CUF5</accession>
<evidence type="ECO:0000256" key="2">
    <source>
        <dbReference type="ARBA" id="ARBA00008138"/>
    </source>
</evidence>
<dbReference type="NCBIfam" id="TIGR00027">
    <property type="entry name" value="mthyl_TIGR00027"/>
    <property type="match status" value="1"/>
</dbReference>
<dbReference type="GO" id="GO:0008168">
    <property type="term" value="F:methyltransferase activity"/>
    <property type="evidence" value="ECO:0007669"/>
    <property type="project" value="UniProtKB-UniRule"/>
</dbReference>
<dbReference type="AlphaFoldDB" id="A0A543CUF5"/>
<protein>
    <recommendedName>
        <fullName evidence="6">S-adenosyl-L-methionine-dependent methyltransferase</fullName>
        <ecNumber evidence="6">2.1.1.-</ecNumber>
    </recommendedName>
</protein>
<evidence type="ECO:0000256" key="6">
    <source>
        <dbReference type="RuleBase" id="RU362030"/>
    </source>
</evidence>
<dbReference type="GO" id="GO:0032259">
    <property type="term" value="P:methylation"/>
    <property type="evidence" value="ECO:0007669"/>
    <property type="project" value="UniProtKB-KW"/>
</dbReference>
<evidence type="ECO:0000313" key="7">
    <source>
        <dbReference type="EMBL" id="TQM00691.1"/>
    </source>
</evidence>
<dbReference type="InterPro" id="IPR007213">
    <property type="entry name" value="Ppm1/Ppm2/Tcmp"/>
</dbReference>
<sequence length="278" mass="30348">MSRDISEIDAIGRTAFEVAALRAAETRRADRLFEDPYAEMFLDAAGVDAEPTAAKAAFAAIMGVQAAVRTRFLDEALVSAASSGCRQVVLLAAGMDSRAHRIAWPAGTELFEVDRPAVLRFKQRVLQVHSATAHTGVRAVEADLREDWSAALMEAGFSHGRRTAWLVEGLLYAMDESDAGRLLTEIGDISVHGSVIGFDHIEDSDALRQALTSISPGLARLWRSGPSDPDTWLRRHGWRPDIRELATVAHTYGRQVHPAYDPDQPGAAHSWLVTATRL</sequence>
<evidence type="ECO:0000313" key="8">
    <source>
        <dbReference type="Proteomes" id="UP000316096"/>
    </source>
</evidence>
<comment type="caution">
    <text evidence="7">The sequence shown here is derived from an EMBL/GenBank/DDBJ whole genome shotgun (WGS) entry which is preliminary data.</text>
</comment>
<dbReference type="Proteomes" id="UP000316096">
    <property type="component" value="Unassembled WGS sequence"/>
</dbReference>
<name>A0A543CUF5_9ACTN</name>
<keyword evidence="5 6" id="KW-0949">S-adenosyl-L-methionine</keyword>
<dbReference type="PANTHER" id="PTHR43619:SF2">
    <property type="entry name" value="S-ADENOSYL-L-METHIONINE-DEPENDENT METHYLTRANSFERASES SUPERFAMILY PROTEIN"/>
    <property type="match status" value="1"/>
</dbReference>
<keyword evidence="8" id="KW-1185">Reference proteome</keyword>
<comment type="similarity">
    <text evidence="2 6">Belongs to the UPF0677 family.</text>
</comment>
<evidence type="ECO:0000256" key="1">
    <source>
        <dbReference type="ARBA" id="ARBA00003907"/>
    </source>
</evidence>
<dbReference type="InterPro" id="IPR011610">
    <property type="entry name" value="SAM_mthyl_Trfase_ML2640-like"/>
</dbReference>
<dbReference type="SUPFAM" id="SSF53335">
    <property type="entry name" value="S-adenosyl-L-methionine-dependent methyltransferases"/>
    <property type="match status" value="1"/>
</dbReference>
<dbReference type="PANTHER" id="PTHR43619">
    <property type="entry name" value="S-ADENOSYL-L-METHIONINE-DEPENDENT METHYLTRANSFERASE YKTD-RELATED"/>
    <property type="match status" value="1"/>
</dbReference>
<keyword evidence="4 7" id="KW-0808">Transferase</keyword>